<accession>A0AAJ2NNV1</accession>
<sequence>MRRQSLLVSYFLMFLIVIAGCESNKEEDLSSEATVENSHLKVELVDITSAVQDNQAGFFVDVIVTSLHPSYDVRTDFNYAMDKVITTSLDTKHEAASIYTFDYTASAHSLEPDQILIRHFYTPGLEETAHVLHVPFYAKPLYHNRNITFKELSHQSNHIEHNDFKIISLEVKQHTLNLIASDVHEMKGLEVTLLIDDETIYPAFQTTNVEETTNLLHGTYEFTQPISEPFNLKLQRPKLDDLIWTFHLSTPISSP</sequence>
<dbReference type="EMBL" id="JAWJAY010000002">
    <property type="protein sequence ID" value="MDV2885723.1"/>
    <property type="molecule type" value="Genomic_DNA"/>
</dbReference>
<evidence type="ECO:0000313" key="1">
    <source>
        <dbReference type="EMBL" id="MDV2885723.1"/>
    </source>
</evidence>
<evidence type="ECO:0000313" key="2">
    <source>
        <dbReference type="Proteomes" id="UP001285636"/>
    </source>
</evidence>
<dbReference type="PROSITE" id="PS51257">
    <property type="entry name" value="PROKAR_LIPOPROTEIN"/>
    <property type="match status" value="1"/>
</dbReference>
<name>A0AAJ2NNV1_ALKPS</name>
<comment type="caution">
    <text evidence="1">The sequence shown here is derived from an EMBL/GenBank/DDBJ whole genome shotgun (WGS) entry which is preliminary data.</text>
</comment>
<gene>
    <name evidence="1" type="ORF">RYX45_11085</name>
</gene>
<organism evidence="1 2">
    <name type="scientific">Alkalihalophilus pseudofirmus</name>
    <name type="common">Bacillus pseudofirmus</name>
    <dbReference type="NCBI Taxonomy" id="79885"/>
    <lineage>
        <taxon>Bacteria</taxon>
        <taxon>Bacillati</taxon>
        <taxon>Bacillota</taxon>
        <taxon>Bacilli</taxon>
        <taxon>Bacillales</taxon>
        <taxon>Bacillaceae</taxon>
        <taxon>Alkalihalophilus</taxon>
    </lineage>
</organism>
<proteinExistence type="predicted"/>
<dbReference type="Proteomes" id="UP001285636">
    <property type="component" value="Unassembled WGS sequence"/>
</dbReference>
<dbReference type="RefSeq" id="WP_323466788.1">
    <property type="nucleotide sequence ID" value="NZ_CP144224.1"/>
</dbReference>
<dbReference type="AlphaFoldDB" id="A0AAJ2NNV1"/>
<protein>
    <submittedName>
        <fullName evidence="1">Uncharacterized protein</fullName>
    </submittedName>
</protein>
<reference evidence="1" key="1">
    <citation type="submission" date="2023-10" db="EMBL/GenBank/DDBJ databases">
        <title>Screening of Alkalihalophilus pseudofirmusBZ-TG-HK211 and Its Alleviation of Salt Stress on Rapeseed Growth.</title>
        <authorList>
            <person name="Zhao B."/>
            <person name="Guo T."/>
        </authorList>
    </citation>
    <scope>NUCLEOTIDE SEQUENCE</scope>
    <source>
        <strain evidence="1">BZ-TG-HK211</strain>
    </source>
</reference>